<dbReference type="Proteomes" id="UP000789706">
    <property type="component" value="Unassembled WGS sequence"/>
</dbReference>
<name>A0A9N8VD91_9GLOM</name>
<dbReference type="AlphaFoldDB" id="A0A9N8VD91"/>
<sequence length="489" mass="55947">MITSSPRIMGNMRNIGNLSLDMNYPGLGSPASPSSPSYSSLPSPTFSGSWNQNKSQAELTSLLKEAYNSLKDKERDLMLAAEVGKSLLENNIALKSQYDALKSQCETLAIQAQQLQRERIRATTFMLQAQSADKPNIPAIAPPRDALESSLIDNIPDFEESDSDSNAGWSTSVDFKNSLISQDLSRKNKREQDLQYYQEAHGLATQKIEELEKDNSRLLQKTRTEFWNTRLHNKSNVNANDTIVDELLQKIRDLEDQNNTVERAKSEIERRFNRVTQDLEILQEQYNELAEASNGFEILQVVNREQELHILELTESLEEQRAVVASVQSGMYSRQPSRSSSFSEGGMMSKALKRLSNPDSLNLFGSMGTNKRTLLSELESEWFKNIQTDNKALTDPNDGLFSPSLSALGDDDISQLDYLSDDEFSFLDELDDDDELAMRKREWFWRRWLRSFYNFLRWVWRWCRFLVVLVAAVIMALYRGPDHILPHEV</sequence>
<proteinExistence type="predicted"/>
<evidence type="ECO:0000256" key="2">
    <source>
        <dbReference type="SAM" id="MobiDB-lite"/>
    </source>
</evidence>
<keyword evidence="1" id="KW-0175">Coiled coil</keyword>
<gene>
    <name evidence="4" type="ORF">DEBURN_LOCUS1875</name>
</gene>
<accession>A0A9N8VD91</accession>
<keyword evidence="5" id="KW-1185">Reference proteome</keyword>
<feature type="region of interest" description="Disordered" evidence="2">
    <location>
        <begin position="27"/>
        <end position="52"/>
    </location>
</feature>
<feature type="compositionally biased region" description="Low complexity" evidence="2">
    <location>
        <begin position="27"/>
        <end position="49"/>
    </location>
</feature>
<evidence type="ECO:0000313" key="5">
    <source>
        <dbReference type="Proteomes" id="UP000789706"/>
    </source>
</evidence>
<dbReference type="EMBL" id="CAJVPK010000093">
    <property type="protein sequence ID" value="CAG8447177.1"/>
    <property type="molecule type" value="Genomic_DNA"/>
</dbReference>
<keyword evidence="3" id="KW-0472">Membrane</keyword>
<keyword evidence="3" id="KW-0812">Transmembrane</keyword>
<evidence type="ECO:0000313" key="4">
    <source>
        <dbReference type="EMBL" id="CAG8447177.1"/>
    </source>
</evidence>
<dbReference type="OrthoDB" id="9451547at2759"/>
<keyword evidence="3" id="KW-1133">Transmembrane helix</keyword>
<feature type="coiled-coil region" evidence="1">
    <location>
        <begin position="201"/>
        <end position="292"/>
    </location>
</feature>
<organism evidence="4 5">
    <name type="scientific">Diversispora eburnea</name>
    <dbReference type="NCBI Taxonomy" id="1213867"/>
    <lineage>
        <taxon>Eukaryota</taxon>
        <taxon>Fungi</taxon>
        <taxon>Fungi incertae sedis</taxon>
        <taxon>Mucoromycota</taxon>
        <taxon>Glomeromycotina</taxon>
        <taxon>Glomeromycetes</taxon>
        <taxon>Diversisporales</taxon>
        <taxon>Diversisporaceae</taxon>
        <taxon>Diversispora</taxon>
    </lineage>
</organism>
<protein>
    <submittedName>
        <fullName evidence="4">8309_t:CDS:1</fullName>
    </submittedName>
</protein>
<comment type="caution">
    <text evidence="4">The sequence shown here is derived from an EMBL/GenBank/DDBJ whole genome shotgun (WGS) entry which is preliminary data.</text>
</comment>
<reference evidence="4" key="1">
    <citation type="submission" date="2021-06" db="EMBL/GenBank/DDBJ databases">
        <authorList>
            <person name="Kallberg Y."/>
            <person name="Tangrot J."/>
            <person name="Rosling A."/>
        </authorList>
    </citation>
    <scope>NUCLEOTIDE SEQUENCE</scope>
    <source>
        <strain evidence="4">AZ414A</strain>
    </source>
</reference>
<evidence type="ECO:0000256" key="3">
    <source>
        <dbReference type="SAM" id="Phobius"/>
    </source>
</evidence>
<feature type="transmembrane region" description="Helical" evidence="3">
    <location>
        <begin position="458"/>
        <end position="478"/>
    </location>
</feature>
<evidence type="ECO:0000256" key="1">
    <source>
        <dbReference type="SAM" id="Coils"/>
    </source>
</evidence>